<dbReference type="AlphaFoldDB" id="A0A1I2QWJ9"/>
<dbReference type="RefSeq" id="WP_093671317.1">
    <property type="nucleotide sequence ID" value="NZ_FOOY01000008.1"/>
</dbReference>
<keyword evidence="3" id="KW-1185">Reference proteome</keyword>
<evidence type="ECO:0000259" key="1">
    <source>
        <dbReference type="PROSITE" id="PS51186"/>
    </source>
</evidence>
<dbReference type="STRING" id="269670.SAMN02982927_01347"/>
<dbReference type="EMBL" id="FOOY01000008">
    <property type="protein sequence ID" value="SFG32063.1"/>
    <property type="molecule type" value="Genomic_DNA"/>
</dbReference>
<dbReference type="InterPro" id="IPR000182">
    <property type="entry name" value="GNAT_dom"/>
</dbReference>
<proteinExistence type="predicted"/>
<dbReference type="OrthoDB" id="66776at2"/>
<name>A0A1I2QWJ9_9BACL</name>
<evidence type="ECO:0000313" key="2">
    <source>
        <dbReference type="EMBL" id="SFG32063.1"/>
    </source>
</evidence>
<evidence type="ECO:0000313" key="3">
    <source>
        <dbReference type="Proteomes" id="UP000198752"/>
    </source>
</evidence>
<reference evidence="3" key="1">
    <citation type="submission" date="2016-10" db="EMBL/GenBank/DDBJ databases">
        <authorList>
            <person name="Varghese N."/>
            <person name="Submissions S."/>
        </authorList>
    </citation>
    <scope>NUCLEOTIDE SEQUENCE [LARGE SCALE GENOMIC DNA]</scope>
    <source>
        <strain evidence="3">ATCC 700379</strain>
    </source>
</reference>
<dbReference type="SUPFAM" id="SSF55729">
    <property type="entry name" value="Acyl-CoA N-acyltransferases (Nat)"/>
    <property type="match status" value="1"/>
</dbReference>
<dbReference type="Pfam" id="PF00583">
    <property type="entry name" value="Acetyltransf_1"/>
    <property type="match status" value="1"/>
</dbReference>
<feature type="domain" description="N-acetyltransferase" evidence="1">
    <location>
        <begin position="10"/>
        <end position="161"/>
    </location>
</feature>
<dbReference type="Gene3D" id="3.40.630.30">
    <property type="match status" value="1"/>
</dbReference>
<keyword evidence="2" id="KW-0808">Transferase</keyword>
<dbReference type="Proteomes" id="UP000198752">
    <property type="component" value="Unassembled WGS sequence"/>
</dbReference>
<dbReference type="GO" id="GO:0016747">
    <property type="term" value="F:acyltransferase activity, transferring groups other than amino-acyl groups"/>
    <property type="evidence" value="ECO:0007669"/>
    <property type="project" value="InterPro"/>
</dbReference>
<protein>
    <submittedName>
        <fullName evidence="2">Acetyltransferase (GNAT) domain-containing protein</fullName>
    </submittedName>
</protein>
<gene>
    <name evidence="2" type="ORF">SAMN02982927_01347</name>
</gene>
<organism evidence="2 3">
    <name type="scientific">Sporolactobacillus nakayamae</name>
    <dbReference type="NCBI Taxonomy" id="269670"/>
    <lineage>
        <taxon>Bacteria</taxon>
        <taxon>Bacillati</taxon>
        <taxon>Bacillota</taxon>
        <taxon>Bacilli</taxon>
        <taxon>Bacillales</taxon>
        <taxon>Sporolactobacillaceae</taxon>
        <taxon>Sporolactobacillus</taxon>
    </lineage>
</organism>
<dbReference type="InterPro" id="IPR016181">
    <property type="entry name" value="Acyl_CoA_acyltransferase"/>
</dbReference>
<dbReference type="PROSITE" id="PS51186">
    <property type="entry name" value="GNAT"/>
    <property type="match status" value="1"/>
</dbReference>
<sequence>MLEINIALDFYKQEYEESIKCFILPSHQQKYSPLPVEALETALLKTDRYPVVITANKKAVGFFVLYADDFIYKHTDNPNALLLMDFSVNYSNQGQGFAKKGMGQLRQFIIDNFSACNEVVLGVNYRNFRAQKLYEKIGFIDTGRRIIGENGEILILSLSLTT</sequence>
<accession>A0A1I2QWJ9</accession>